<accession>A0A0A8XVX3</accession>
<sequence>MHAQNPIAAVPTTNNRHICMVLASYLSVVLLAFLCLVLSLASFCNHFGVHNCDFHSLTKLKTKHSKERLTAHSSSIIAWYGNPASSTNLLIFMLSAEVLG</sequence>
<proteinExistence type="predicted"/>
<evidence type="ECO:0000313" key="1">
    <source>
        <dbReference type="EMBL" id="JAD16913.1"/>
    </source>
</evidence>
<name>A0A0A8XVX3_ARUDO</name>
<reference evidence="1" key="2">
    <citation type="journal article" date="2015" name="Data Brief">
        <title>Shoot transcriptome of the giant reed, Arundo donax.</title>
        <authorList>
            <person name="Barrero R.A."/>
            <person name="Guerrero F.D."/>
            <person name="Moolhuijzen P."/>
            <person name="Goolsby J.A."/>
            <person name="Tidwell J."/>
            <person name="Bellgard S.E."/>
            <person name="Bellgard M.I."/>
        </authorList>
    </citation>
    <scope>NUCLEOTIDE SEQUENCE</scope>
    <source>
        <tissue evidence="1">Shoot tissue taken approximately 20 cm above the soil surface</tissue>
    </source>
</reference>
<reference evidence="1" key="1">
    <citation type="submission" date="2014-09" db="EMBL/GenBank/DDBJ databases">
        <authorList>
            <person name="Magalhaes I.L.F."/>
            <person name="Oliveira U."/>
            <person name="Santos F.R."/>
            <person name="Vidigal T.H.D.A."/>
            <person name="Brescovit A.D."/>
            <person name="Santos A.J."/>
        </authorList>
    </citation>
    <scope>NUCLEOTIDE SEQUENCE</scope>
    <source>
        <tissue evidence="1">Shoot tissue taken approximately 20 cm above the soil surface</tissue>
    </source>
</reference>
<organism evidence="1">
    <name type="scientific">Arundo donax</name>
    <name type="common">Giant reed</name>
    <name type="synonym">Donax arundinaceus</name>
    <dbReference type="NCBI Taxonomy" id="35708"/>
    <lineage>
        <taxon>Eukaryota</taxon>
        <taxon>Viridiplantae</taxon>
        <taxon>Streptophyta</taxon>
        <taxon>Embryophyta</taxon>
        <taxon>Tracheophyta</taxon>
        <taxon>Spermatophyta</taxon>
        <taxon>Magnoliopsida</taxon>
        <taxon>Liliopsida</taxon>
        <taxon>Poales</taxon>
        <taxon>Poaceae</taxon>
        <taxon>PACMAD clade</taxon>
        <taxon>Arundinoideae</taxon>
        <taxon>Arundineae</taxon>
        <taxon>Arundo</taxon>
    </lineage>
</organism>
<dbReference type="AlphaFoldDB" id="A0A0A8XVX3"/>
<dbReference type="EMBL" id="GBRH01280982">
    <property type="protein sequence ID" value="JAD16913.1"/>
    <property type="molecule type" value="Transcribed_RNA"/>
</dbReference>
<protein>
    <submittedName>
        <fullName evidence="1">Uncharacterized protein</fullName>
    </submittedName>
</protein>